<evidence type="ECO:0000256" key="3">
    <source>
        <dbReference type="ARBA" id="ARBA00010136"/>
    </source>
</evidence>
<evidence type="ECO:0000256" key="7">
    <source>
        <dbReference type="ARBA" id="ARBA00022723"/>
    </source>
</evidence>
<dbReference type="RefSeq" id="WP_251909362.1">
    <property type="nucleotide sequence ID" value="NZ_JAMRXG010000001.1"/>
</dbReference>
<dbReference type="InterPro" id="IPR042097">
    <property type="entry name" value="Aminopeptidase_N-like_N_sf"/>
</dbReference>
<evidence type="ECO:0000256" key="5">
    <source>
        <dbReference type="ARBA" id="ARBA00015611"/>
    </source>
</evidence>
<feature type="domain" description="Aminopeptidase N-like N-terminal" evidence="16">
    <location>
        <begin position="68"/>
        <end position="237"/>
    </location>
</feature>
<dbReference type="PANTHER" id="PTHR11533:SF297">
    <property type="entry name" value="AMINOPEPTIDASE N"/>
    <property type="match status" value="1"/>
</dbReference>
<organism evidence="17 18">
    <name type="scientific">Nocardia pulmonis</name>
    <dbReference type="NCBI Taxonomy" id="2951408"/>
    <lineage>
        <taxon>Bacteria</taxon>
        <taxon>Bacillati</taxon>
        <taxon>Actinomycetota</taxon>
        <taxon>Actinomycetes</taxon>
        <taxon>Mycobacteriales</taxon>
        <taxon>Nocardiaceae</taxon>
        <taxon>Nocardia</taxon>
    </lineage>
</organism>
<dbReference type="EC" id="3.4.11.2" evidence="4"/>
<keyword evidence="9" id="KW-0862">Zinc</keyword>
<evidence type="ECO:0000256" key="1">
    <source>
        <dbReference type="ARBA" id="ARBA00000098"/>
    </source>
</evidence>
<dbReference type="CDD" id="cd09603">
    <property type="entry name" value="M1_APN_like"/>
    <property type="match status" value="1"/>
</dbReference>
<dbReference type="SUPFAM" id="SSF63737">
    <property type="entry name" value="Leukotriene A4 hydrolase N-terminal domain"/>
    <property type="match status" value="1"/>
</dbReference>
<evidence type="ECO:0000313" key="18">
    <source>
        <dbReference type="Proteomes" id="UP001139157"/>
    </source>
</evidence>
<feature type="region of interest" description="Disordered" evidence="13">
    <location>
        <begin position="480"/>
        <end position="510"/>
    </location>
</feature>
<feature type="chain" id="PRO_5040983104" description="Aminopeptidase N" evidence="14">
    <location>
        <begin position="35"/>
        <end position="510"/>
    </location>
</feature>
<keyword evidence="10" id="KW-0482">Metalloprotease</keyword>
<dbReference type="GO" id="GO:0008237">
    <property type="term" value="F:metallopeptidase activity"/>
    <property type="evidence" value="ECO:0007669"/>
    <property type="project" value="UniProtKB-KW"/>
</dbReference>
<keyword evidence="18" id="KW-1185">Reference proteome</keyword>
<comment type="similarity">
    <text evidence="3">Belongs to the peptidase M1 family.</text>
</comment>
<dbReference type="InterPro" id="IPR027268">
    <property type="entry name" value="Peptidase_M4/M1_CTD_sf"/>
</dbReference>
<accession>A0A9X2E475</accession>
<proteinExistence type="inferred from homology"/>
<evidence type="ECO:0000256" key="2">
    <source>
        <dbReference type="ARBA" id="ARBA00001947"/>
    </source>
</evidence>
<feature type="region of interest" description="Disordered" evidence="13">
    <location>
        <begin position="34"/>
        <end position="58"/>
    </location>
</feature>
<dbReference type="AlphaFoldDB" id="A0A9X2E475"/>
<dbReference type="InterPro" id="IPR001930">
    <property type="entry name" value="Peptidase_M1"/>
</dbReference>
<evidence type="ECO:0000256" key="4">
    <source>
        <dbReference type="ARBA" id="ARBA00012564"/>
    </source>
</evidence>
<dbReference type="GO" id="GO:0008270">
    <property type="term" value="F:zinc ion binding"/>
    <property type="evidence" value="ECO:0007669"/>
    <property type="project" value="InterPro"/>
</dbReference>
<protein>
    <recommendedName>
        <fullName evidence="5">Aminopeptidase N</fullName>
        <ecNumber evidence="4">3.4.11.2</ecNumber>
    </recommendedName>
    <alternativeName>
        <fullName evidence="11">Alanine aminopeptidase</fullName>
    </alternativeName>
    <alternativeName>
        <fullName evidence="12">Lysyl aminopeptidase</fullName>
    </alternativeName>
</protein>
<evidence type="ECO:0000256" key="8">
    <source>
        <dbReference type="ARBA" id="ARBA00022801"/>
    </source>
</evidence>
<keyword evidence="8" id="KW-0378">Hydrolase</keyword>
<dbReference type="SUPFAM" id="SSF55486">
    <property type="entry name" value="Metalloproteases ('zincins'), catalytic domain"/>
    <property type="match status" value="1"/>
</dbReference>
<keyword evidence="6" id="KW-0645">Protease</keyword>
<name>A0A9X2E475_9NOCA</name>
<comment type="caution">
    <text evidence="17">The sequence shown here is derived from an EMBL/GenBank/DDBJ whole genome shotgun (WGS) entry which is preliminary data.</text>
</comment>
<dbReference type="Proteomes" id="UP001139157">
    <property type="component" value="Unassembled WGS sequence"/>
</dbReference>
<evidence type="ECO:0000256" key="6">
    <source>
        <dbReference type="ARBA" id="ARBA00022670"/>
    </source>
</evidence>
<dbReference type="PRINTS" id="PR00756">
    <property type="entry name" value="ALADIPTASE"/>
</dbReference>
<feature type="compositionally biased region" description="Pro residues" evidence="13">
    <location>
        <begin position="36"/>
        <end position="47"/>
    </location>
</feature>
<dbReference type="PANTHER" id="PTHR11533">
    <property type="entry name" value="PROTEASE M1 ZINC METALLOPROTEASE"/>
    <property type="match status" value="1"/>
</dbReference>
<keyword evidence="14" id="KW-0732">Signal</keyword>
<dbReference type="EMBL" id="JAMRXG010000001">
    <property type="protein sequence ID" value="MCM6772515.1"/>
    <property type="molecule type" value="Genomic_DNA"/>
</dbReference>
<evidence type="ECO:0000259" key="15">
    <source>
        <dbReference type="Pfam" id="PF01433"/>
    </source>
</evidence>
<dbReference type="Gene3D" id="1.10.390.10">
    <property type="entry name" value="Neutral Protease Domain 2"/>
    <property type="match status" value="1"/>
</dbReference>
<sequence>MGMQRSSARRRWRAVTAPAVFLVLALAAGAPVAAAPAPPGAPAPPTPGSDGLGDPYYPKDGNGGYDALHYDVAIDYDPPSRRLTGKTTITAKATQDLSAFNLDFAGPPVKAVTVNGVTARFARQGEHELVVTPAAALPLNQQFTVVVDYQGTAQNTQGNGWTISPSGGAFAAGEPHSATTWYPLNDTPLDKVTFTVRATVPTGWGVVSNGIQTSDTPAGSGKHTVVWEHKNPIIGYLTTIGIDKFKPLTQRRSDGTPLLSYFAPGAENKQSLERRLPQVLDVVEQVYGKYPFESGGGLYVSTNLNFALETQTRPIYAPWVDLNTVVHEQGHQWWGNAVSIKQWKDICINECFASYTADFLWPEKAGNQNPDQIYRNALAAADRANVWRTPLYDPGRGNEFTVVYTRGPLFLHALRRYVGDNVFYPALKDFLAKYKYANASIPDFREFVQSRTTKNLTGFFNAWLNGRQRPADEYLFPGSLSAGPRSMQEEQLPGEWANWPLGQGDRKGRR</sequence>
<evidence type="ECO:0000259" key="16">
    <source>
        <dbReference type="Pfam" id="PF17900"/>
    </source>
</evidence>
<evidence type="ECO:0000256" key="9">
    <source>
        <dbReference type="ARBA" id="ARBA00022833"/>
    </source>
</evidence>
<evidence type="ECO:0000256" key="12">
    <source>
        <dbReference type="ARBA" id="ARBA00031533"/>
    </source>
</evidence>
<dbReference type="Pfam" id="PF01433">
    <property type="entry name" value="Peptidase_M1"/>
    <property type="match status" value="1"/>
</dbReference>
<comment type="catalytic activity">
    <reaction evidence="1">
        <text>Release of an N-terminal amino acid, Xaa-|-Yaa- from a peptide, amide or arylamide. Xaa is preferably Ala, but may be most amino acids including Pro (slow action). When a terminal hydrophobic residue is followed by a prolyl residue, the two may be released as an intact Xaa-Pro dipeptide.</text>
        <dbReference type="EC" id="3.4.11.2"/>
    </reaction>
</comment>
<feature type="signal peptide" evidence="14">
    <location>
        <begin position="1"/>
        <end position="34"/>
    </location>
</feature>
<evidence type="ECO:0000256" key="14">
    <source>
        <dbReference type="SAM" id="SignalP"/>
    </source>
</evidence>
<feature type="domain" description="Peptidase M1 membrane alanine aminopeptidase" evidence="15">
    <location>
        <begin position="322"/>
        <end position="463"/>
    </location>
</feature>
<dbReference type="Pfam" id="PF17900">
    <property type="entry name" value="Peptidase_M1_N"/>
    <property type="match status" value="1"/>
</dbReference>
<dbReference type="InterPro" id="IPR014782">
    <property type="entry name" value="Peptidase_M1_dom"/>
</dbReference>
<dbReference type="GO" id="GO:0016285">
    <property type="term" value="F:alanyl aminopeptidase activity"/>
    <property type="evidence" value="ECO:0007669"/>
    <property type="project" value="UniProtKB-EC"/>
</dbReference>
<dbReference type="InterPro" id="IPR045357">
    <property type="entry name" value="Aminopeptidase_N-like_N"/>
</dbReference>
<dbReference type="GO" id="GO:0006508">
    <property type="term" value="P:proteolysis"/>
    <property type="evidence" value="ECO:0007669"/>
    <property type="project" value="UniProtKB-KW"/>
</dbReference>
<evidence type="ECO:0000256" key="10">
    <source>
        <dbReference type="ARBA" id="ARBA00023049"/>
    </source>
</evidence>
<dbReference type="Gene3D" id="2.60.40.1730">
    <property type="entry name" value="tricorn interacting facor f3 domain"/>
    <property type="match status" value="1"/>
</dbReference>
<comment type="cofactor">
    <cofactor evidence="2">
        <name>Zn(2+)</name>
        <dbReference type="ChEBI" id="CHEBI:29105"/>
    </cofactor>
</comment>
<gene>
    <name evidence="17" type="ORF">NDR86_03390</name>
</gene>
<evidence type="ECO:0000256" key="11">
    <source>
        <dbReference type="ARBA" id="ARBA00029811"/>
    </source>
</evidence>
<dbReference type="InterPro" id="IPR050344">
    <property type="entry name" value="Peptidase_M1_aminopeptidases"/>
</dbReference>
<reference evidence="17" key="1">
    <citation type="submission" date="2022-06" db="EMBL/GenBank/DDBJ databases">
        <title>Novel species in genus nocardia.</title>
        <authorList>
            <person name="Li F."/>
        </authorList>
    </citation>
    <scope>NUCLEOTIDE SEQUENCE</scope>
    <source>
        <strain evidence="17">CDC141</strain>
    </source>
</reference>
<evidence type="ECO:0000256" key="13">
    <source>
        <dbReference type="SAM" id="MobiDB-lite"/>
    </source>
</evidence>
<evidence type="ECO:0000313" key="17">
    <source>
        <dbReference type="EMBL" id="MCM6772515.1"/>
    </source>
</evidence>
<keyword evidence="7" id="KW-0479">Metal-binding</keyword>